<keyword evidence="4" id="KW-0472">Membrane</keyword>
<dbReference type="CDD" id="cd13597">
    <property type="entry name" value="PBP2_lipoprotein_Tp32"/>
    <property type="match status" value="1"/>
</dbReference>
<evidence type="ECO:0000256" key="3">
    <source>
        <dbReference type="ARBA" id="ARBA00022729"/>
    </source>
</evidence>
<dbReference type="Proteomes" id="UP001171111">
    <property type="component" value="Unassembled WGS sequence"/>
</dbReference>
<comment type="caution">
    <text evidence="7">The sequence shown here is derived from an EMBL/GenBank/DDBJ whole genome shotgun (WGS) entry which is preliminary data.</text>
</comment>
<dbReference type="SUPFAM" id="SSF53850">
    <property type="entry name" value="Periplasmic binding protein-like II"/>
    <property type="match status" value="1"/>
</dbReference>
<comment type="subcellular location">
    <subcellularLocation>
        <location evidence="1">Membrane</location>
        <topology evidence="1">Lipid-anchor</topology>
    </subcellularLocation>
</comment>
<accession>A0ABT8T6Q4</accession>
<proteinExistence type="inferred from homology"/>
<dbReference type="EMBL" id="JAULJQ010000004">
    <property type="protein sequence ID" value="MDO2409387.1"/>
    <property type="molecule type" value="Genomic_DNA"/>
</dbReference>
<comment type="similarity">
    <text evidence="2">Belongs to the NlpA lipoprotein family.</text>
</comment>
<dbReference type="InterPro" id="IPR004872">
    <property type="entry name" value="Lipoprotein_NlpA"/>
</dbReference>
<keyword evidence="3" id="KW-0732">Signal</keyword>
<keyword evidence="5" id="KW-0564">Palmitate</keyword>
<dbReference type="Pfam" id="PF03180">
    <property type="entry name" value="Lipoprotein_9"/>
    <property type="match status" value="1"/>
</dbReference>
<organism evidence="7 8">
    <name type="scientific">Campylobacter magnus</name>
    <dbReference type="NCBI Taxonomy" id="3026462"/>
    <lineage>
        <taxon>Bacteria</taxon>
        <taxon>Pseudomonadati</taxon>
        <taxon>Campylobacterota</taxon>
        <taxon>Epsilonproteobacteria</taxon>
        <taxon>Campylobacterales</taxon>
        <taxon>Campylobacteraceae</taxon>
        <taxon>Campylobacter</taxon>
    </lineage>
</organism>
<protein>
    <submittedName>
        <fullName evidence="7">MetQ/NlpA family ABC transporter substrate-binding protein</fullName>
    </submittedName>
</protein>
<keyword evidence="8" id="KW-1185">Reference proteome</keyword>
<name>A0ABT8T6Q4_9BACT</name>
<evidence type="ECO:0000256" key="5">
    <source>
        <dbReference type="ARBA" id="ARBA00023139"/>
    </source>
</evidence>
<dbReference type="RefSeq" id="WP_302244266.1">
    <property type="nucleotide sequence ID" value="NZ_JAULJQ010000004.1"/>
</dbReference>
<evidence type="ECO:0000256" key="2">
    <source>
        <dbReference type="ARBA" id="ARBA00008973"/>
    </source>
</evidence>
<dbReference type="PANTHER" id="PTHR30429">
    <property type="entry name" value="D-METHIONINE-BINDING LIPOPROTEIN METQ"/>
    <property type="match status" value="1"/>
</dbReference>
<evidence type="ECO:0000256" key="4">
    <source>
        <dbReference type="ARBA" id="ARBA00023136"/>
    </source>
</evidence>
<reference evidence="7 8" key="1">
    <citation type="submission" date="2023-06" db="EMBL/GenBank/DDBJ databases">
        <title>Campylobacter magnum sp. nov., isolated from cecal contents of domestic pigs (Sus scrofa domesticus).</title>
        <authorList>
            <person name="Papic B."/>
            <person name="Gruntar I."/>
        </authorList>
    </citation>
    <scope>NUCLEOTIDE SEQUENCE [LARGE SCALE GENOMIC DNA]</scope>
    <source>
        <strain evidence="8">34484-21</strain>
    </source>
</reference>
<dbReference type="PANTHER" id="PTHR30429:SF0">
    <property type="entry name" value="METHIONINE-BINDING LIPOPROTEIN METQ"/>
    <property type="match status" value="1"/>
</dbReference>
<keyword evidence="6" id="KW-0449">Lipoprotein</keyword>
<evidence type="ECO:0000313" key="8">
    <source>
        <dbReference type="Proteomes" id="UP001171111"/>
    </source>
</evidence>
<sequence>MKKILLSSLVLASVLMGEKIVIGATPVPHAEILEVAKASLQSQGYELEIKVFNDYVLPNKALADKDLDANFMQHEPYLREFNAMNGTRLEPVFGVHLEPMGAYSKSIKSLAELKDGDKIAIPNDPTNESRALDLLAKNGLIELDTKVKLRTPMDITKNPKNLKFVELEGATLPRALDEVSLAVINSNFALNANLNPKSDSIISEDGINNPYSNIVVVRADEVYGKKANALKNAILSDEVKKFINEKYKGAVIPSF</sequence>
<dbReference type="PIRSF" id="PIRSF002854">
    <property type="entry name" value="MetQ"/>
    <property type="match status" value="1"/>
</dbReference>
<gene>
    <name evidence="7" type="ORF">Q2362_04640</name>
</gene>
<evidence type="ECO:0000256" key="6">
    <source>
        <dbReference type="ARBA" id="ARBA00023288"/>
    </source>
</evidence>
<evidence type="ECO:0000313" key="7">
    <source>
        <dbReference type="EMBL" id="MDO2409387.1"/>
    </source>
</evidence>
<dbReference type="Gene3D" id="3.40.190.10">
    <property type="entry name" value="Periplasmic binding protein-like II"/>
    <property type="match status" value="2"/>
</dbReference>
<evidence type="ECO:0000256" key="1">
    <source>
        <dbReference type="ARBA" id="ARBA00004635"/>
    </source>
</evidence>